<evidence type="ECO:0000259" key="8">
    <source>
        <dbReference type="Pfam" id="PF06808"/>
    </source>
</evidence>
<dbReference type="Pfam" id="PF06808">
    <property type="entry name" value="DctM"/>
    <property type="match status" value="1"/>
</dbReference>
<organism evidence="9 10">
    <name type="scientific">Cloacibacillus porcorum</name>
    <dbReference type="NCBI Taxonomy" id="1197717"/>
    <lineage>
        <taxon>Bacteria</taxon>
        <taxon>Thermotogati</taxon>
        <taxon>Synergistota</taxon>
        <taxon>Synergistia</taxon>
        <taxon>Synergistales</taxon>
        <taxon>Synergistaceae</taxon>
        <taxon>Cloacibacillus</taxon>
    </lineage>
</organism>
<dbReference type="PANTHER" id="PTHR33362">
    <property type="entry name" value="SIALIC ACID TRAP TRANSPORTER PERMEASE PROTEIN SIAT-RELATED"/>
    <property type="match status" value="1"/>
</dbReference>
<gene>
    <name evidence="9" type="ORF">BED41_11260</name>
</gene>
<feature type="transmembrane region" description="Helical" evidence="7">
    <location>
        <begin position="6"/>
        <end position="39"/>
    </location>
</feature>
<dbReference type="Proteomes" id="UP000093044">
    <property type="component" value="Chromosome"/>
</dbReference>
<dbReference type="InterPro" id="IPR010656">
    <property type="entry name" value="DctM"/>
</dbReference>
<evidence type="ECO:0000256" key="6">
    <source>
        <dbReference type="ARBA" id="ARBA00023136"/>
    </source>
</evidence>
<feature type="transmembrane region" description="Helical" evidence="7">
    <location>
        <begin position="324"/>
        <end position="352"/>
    </location>
</feature>
<keyword evidence="4 7" id="KW-0812">Transmembrane</keyword>
<dbReference type="InterPro" id="IPR004681">
    <property type="entry name" value="TRAP_DctM"/>
</dbReference>
<feature type="transmembrane region" description="Helical" evidence="7">
    <location>
        <begin position="410"/>
        <end position="431"/>
    </location>
</feature>
<dbReference type="RefSeq" id="WP_066746216.1">
    <property type="nucleotide sequence ID" value="NZ_CP016757.1"/>
</dbReference>
<feature type="domain" description="TRAP C4-dicarboxylate transport system permease DctM subunit" evidence="8">
    <location>
        <begin position="11"/>
        <end position="427"/>
    </location>
</feature>
<feature type="transmembrane region" description="Helical" evidence="7">
    <location>
        <begin position="222"/>
        <end position="244"/>
    </location>
</feature>
<keyword evidence="6 7" id="KW-0472">Membrane</keyword>
<evidence type="ECO:0000256" key="7">
    <source>
        <dbReference type="SAM" id="Phobius"/>
    </source>
</evidence>
<evidence type="ECO:0000256" key="1">
    <source>
        <dbReference type="ARBA" id="ARBA00004429"/>
    </source>
</evidence>
<feature type="transmembrane region" description="Helical" evidence="7">
    <location>
        <begin position="140"/>
        <end position="156"/>
    </location>
</feature>
<keyword evidence="10" id="KW-1185">Reference proteome</keyword>
<dbReference type="AlphaFoldDB" id="A0A1B2I6J8"/>
<dbReference type="OrthoDB" id="9785600at2"/>
<dbReference type="GO" id="GO:0022857">
    <property type="term" value="F:transmembrane transporter activity"/>
    <property type="evidence" value="ECO:0007669"/>
    <property type="project" value="TreeGrafter"/>
</dbReference>
<dbReference type="GO" id="GO:0005886">
    <property type="term" value="C:plasma membrane"/>
    <property type="evidence" value="ECO:0007669"/>
    <property type="project" value="UniProtKB-SubCell"/>
</dbReference>
<dbReference type="EMBL" id="CP016757">
    <property type="protein sequence ID" value="ANZ45599.1"/>
    <property type="molecule type" value="Genomic_DNA"/>
</dbReference>
<evidence type="ECO:0000313" key="9">
    <source>
        <dbReference type="EMBL" id="ANZ45599.1"/>
    </source>
</evidence>
<feature type="transmembrane region" description="Helical" evidence="7">
    <location>
        <begin position="364"/>
        <end position="390"/>
    </location>
</feature>
<evidence type="ECO:0000256" key="3">
    <source>
        <dbReference type="ARBA" id="ARBA00022519"/>
    </source>
</evidence>
<comment type="subcellular location">
    <subcellularLocation>
        <location evidence="1">Cell inner membrane</location>
        <topology evidence="1">Multi-pass membrane protein</topology>
    </subcellularLocation>
</comment>
<evidence type="ECO:0000256" key="2">
    <source>
        <dbReference type="ARBA" id="ARBA00022475"/>
    </source>
</evidence>
<dbReference type="PIRSF" id="PIRSF006066">
    <property type="entry name" value="HI0050"/>
    <property type="match status" value="1"/>
</dbReference>
<sequence length="438" mass="46095">MSSDLYPLLMFVLLFVLLAVGVPIAFSLAAVSIVFAYFLWGWGALNLLVSATWGSMNNFVIVAVPLFIYMAYILQKTNVVADLYDTIFKWSGGLRGGLAIATVIVGAILGAVSGVVAAGVIGLGLIGLPQMLKHGYNKKLALGCVLGGGTLGQLIPPSTNMVLYGCVTGVSIGGLFAGGLCAGGLLAVLYIGYVLIGALFNKDFAPALPLEERASWGEKFRSLWGVALPALLIAIVLGSILNGVATPTEAAAFGAAGAILIGLLNRRLTWDIVWSSCYETLSITAMVGWTMIGASAFGSVFSGLGGNSIIADMAMSMPGGATMVFFVSAAFIFFLGMFLEPGAIIFLAVPILAPILSQLGYDPLWVGLVFNVLLQCGYLSPPFGFSLFYLKGCAPNDVDIMEIYRAALPFLALQVVSVVLIFLFPNLVLWLPRLAMGR</sequence>
<evidence type="ECO:0000256" key="5">
    <source>
        <dbReference type="ARBA" id="ARBA00022989"/>
    </source>
</evidence>
<accession>A0A1B2I6J8</accession>
<feature type="transmembrane region" description="Helical" evidence="7">
    <location>
        <begin position="98"/>
        <end position="128"/>
    </location>
</feature>
<proteinExistence type="predicted"/>
<keyword evidence="3" id="KW-0997">Cell inner membrane</keyword>
<feature type="transmembrane region" description="Helical" evidence="7">
    <location>
        <begin position="51"/>
        <end position="74"/>
    </location>
</feature>
<feature type="transmembrane region" description="Helical" evidence="7">
    <location>
        <begin position="280"/>
        <end position="304"/>
    </location>
</feature>
<name>A0A1B2I6J8_9BACT</name>
<feature type="transmembrane region" description="Helical" evidence="7">
    <location>
        <begin position="176"/>
        <end position="201"/>
    </location>
</feature>
<reference evidence="9" key="1">
    <citation type="submission" date="2016-08" db="EMBL/GenBank/DDBJ databases">
        <title>Complete genome of Cloacibacillus porcorum.</title>
        <authorList>
            <person name="Looft T."/>
            <person name="Bayles D.O."/>
            <person name="Alt D.P."/>
        </authorList>
    </citation>
    <scope>NUCLEOTIDE SEQUENCE [LARGE SCALE GENOMIC DNA]</scope>
    <source>
        <strain evidence="9">CL-84</strain>
    </source>
</reference>
<keyword evidence="5 7" id="KW-1133">Transmembrane helix</keyword>
<dbReference type="KEGG" id="cpor:BED41_11260"/>
<evidence type="ECO:0000256" key="4">
    <source>
        <dbReference type="ARBA" id="ARBA00022692"/>
    </source>
</evidence>
<evidence type="ECO:0000313" key="10">
    <source>
        <dbReference type="Proteomes" id="UP000093044"/>
    </source>
</evidence>
<protein>
    <submittedName>
        <fullName evidence="9">C4-dicarboxylate ABC transporter permease</fullName>
    </submittedName>
</protein>
<dbReference type="STRING" id="1197717.BED41_11260"/>
<dbReference type="NCBIfam" id="TIGR00786">
    <property type="entry name" value="dctM"/>
    <property type="match status" value="1"/>
</dbReference>
<dbReference type="PANTHER" id="PTHR33362:SF7">
    <property type="entry name" value="SLL1103 PROTEIN"/>
    <property type="match status" value="1"/>
</dbReference>
<dbReference type="GeneID" id="83058424"/>
<keyword evidence="2" id="KW-1003">Cell membrane</keyword>